<reference evidence="2 3" key="1">
    <citation type="submission" date="2013-07" db="EMBL/GenBank/DDBJ databases">
        <title>Completed genome of Sphingomonas sanxanigenens NX02.</title>
        <authorList>
            <person name="Ma T."/>
            <person name="Huang H."/>
            <person name="Wu M."/>
            <person name="Li X."/>
            <person name="Li G."/>
        </authorList>
    </citation>
    <scope>NUCLEOTIDE SEQUENCE [LARGE SCALE GENOMIC DNA]</scope>
    <source>
        <strain evidence="2 3">NX02</strain>
    </source>
</reference>
<dbReference type="PATRIC" id="fig|1123269.5.peg.3513"/>
<keyword evidence="3" id="KW-1185">Reference proteome</keyword>
<dbReference type="Pfam" id="PF13521">
    <property type="entry name" value="AAA_28"/>
    <property type="match status" value="1"/>
</dbReference>
<proteinExistence type="predicted"/>
<organism evidence="2 3">
    <name type="scientific">Sphingomonas sanxanigenens DSM 19645 = NX02</name>
    <dbReference type="NCBI Taxonomy" id="1123269"/>
    <lineage>
        <taxon>Bacteria</taxon>
        <taxon>Pseudomonadati</taxon>
        <taxon>Pseudomonadota</taxon>
        <taxon>Alphaproteobacteria</taxon>
        <taxon>Sphingomonadales</taxon>
        <taxon>Sphingomonadaceae</taxon>
        <taxon>Sphingomonas</taxon>
    </lineage>
</organism>
<accession>W0AG46</accession>
<dbReference type="Proteomes" id="UP000018851">
    <property type="component" value="Chromosome"/>
</dbReference>
<dbReference type="STRING" id="1123269.NX02_17940"/>
<gene>
    <name evidence="2" type="ORF">NX02_17940</name>
</gene>
<dbReference type="EMBL" id="CP006644">
    <property type="protein sequence ID" value="AHE55258.1"/>
    <property type="molecule type" value="Genomic_DNA"/>
</dbReference>
<sequence>MPEAGRAIIRDQQAIGGTALPWADRAAFAERMLGWELRSHAEAQAHAGPVVFDRGVPDVIGYLTLCGLPVPPHMHRAAALYRYNPTIFLAPFWPEIYAADTERRQSTAEAEATAAAMVTAYETAGYHILPLPLAPVADRVTFVRGEIDRALAQP</sequence>
<evidence type="ECO:0000313" key="2">
    <source>
        <dbReference type="EMBL" id="AHE55258.1"/>
    </source>
</evidence>
<name>W0AG46_9SPHN</name>
<dbReference type="SUPFAM" id="SSF52540">
    <property type="entry name" value="P-loop containing nucleoside triphosphate hydrolases"/>
    <property type="match status" value="1"/>
</dbReference>
<dbReference type="InterPro" id="IPR027417">
    <property type="entry name" value="P-loop_NTPase"/>
</dbReference>
<protein>
    <recommendedName>
        <fullName evidence="1">NadR/Ttd14 AAA domain-containing protein</fullName>
    </recommendedName>
</protein>
<dbReference type="InterPro" id="IPR038727">
    <property type="entry name" value="NadR/Ttd14_AAA_dom"/>
</dbReference>
<dbReference type="Gene3D" id="3.40.50.300">
    <property type="entry name" value="P-loop containing nucleotide triphosphate hydrolases"/>
    <property type="match status" value="1"/>
</dbReference>
<evidence type="ECO:0000259" key="1">
    <source>
        <dbReference type="Pfam" id="PF13521"/>
    </source>
</evidence>
<dbReference type="KEGG" id="ssan:NX02_17940"/>
<dbReference type="AlphaFoldDB" id="W0AG46"/>
<evidence type="ECO:0000313" key="3">
    <source>
        <dbReference type="Proteomes" id="UP000018851"/>
    </source>
</evidence>
<dbReference type="eggNOG" id="COG3911">
    <property type="taxonomic scope" value="Bacteria"/>
</dbReference>
<dbReference type="HOGENOM" id="CLU_114480_0_0_5"/>
<feature type="domain" description="NadR/Ttd14 AAA" evidence="1">
    <location>
        <begin position="2"/>
        <end position="139"/>
    </location>
</feature>